<dbReference type="AlphaFoldDB" id="A0A1B1Y5H9"/>
<dbReference type="Gene3D" id="3.20.20.140">
    <property type="entry name" value="Metal-dependent hydrolases"/>
    <property type="match status" value="1"/>
</dbReference>
<dbReference type="GO" id="GO:0016787">
    <property type="term" value="F:hydrolase activity"/>
    <property type="evidence" value="ECO:0007669"/>
    <property type="project" value="UniProtKB-KW"/>
</dbReference>
<keyword evidence="3" id="KW-0378">Hydrolase</keyword>
<keyword evidence="4" id="KW-1185">Reference proteome</keyword>
<evidence type="ECO:0000259" key="2">
    <source>
        <dbReference type="Pfam" id="PF04909"/>
    </source>
</evidence>
<organism evidence="3 4">
    <name type="scientific">Wenyingzhuangia fucanilytica</name>
    <dbReference type="NCBI Taxonomy" id="1790137"/>
    <lineage>
        <taxon>Bacteria</taxon>
        <taxon>Pseudomonadati</taxon>
        <taxon>Bacteroidota</taxon>
        <taxon>Flavobacteriia</taxon>
        <taxon>Flavobacteriales</taxon>
        <taxon>Flavobacteriaceae</taxon>
        <taxon>Wenyingzhuangia</taxon>
    </lineage>
</organism>
<protein>
    <submittedName>
        <fullName evidence="3">Amidohydrolase</fullName>
    </submittedName>
</protein>
<reference evidence="3 4" key="1">
    <citation type="submission" date="2016-02" db="EMBL/GenBank/DDBJ databases">
        <authorList>
            <person name="Wen L."/>
            <person name="He K."/>
            <person name="Yang H."/>
        </authorList>
    </citation>
    <scope>NUCLEOTIDE SEQUENCE [LARGE SCALE GENOMIC DNA]</scope>
    <source>
        <strain evidence="3 4">CZ1127</strain>
    </source>
</reference>
<dbReference type="EMBL" id="CP014224">
    <property type="protein sequence ID" value="ANW96036.1"/>
    <property type="molecule type" value="Genomic_DNA"/>
</dbReference>
<dbReference type="KEGG" id="wfu:AXE80_06970"/>
<name>A0A1B1Y5H9_9FLAO</name>
<dbReference type="PANTHER" id="PTHR43569">
    <property type="entry name" value="AMIDOHYDROLASE"/>
    <property type="match status" value="1"/>
</dbReference>
<feature type="domain" description="Amidohydrolase-related" evidence="2">
    <location>
        <begin position="3"/>
        <end position="275"/>
    </location>
</feature>
<evidence type="ECO:0000313" key="3">
    <source>
        <dbReference type="EMBL" id="ANW96036.1"/>
    </source>
</evidence>
<sequence>MNIDSHQHFWKYEPVKHSWIDDEMAVIRKDFMPSDLKKIYQKNNIDGCVAVQADQTLAETDFLLDLATKNDFIKGIVGWVDFRADNIDEVLKHYSQFDKVKGFRHVVQGEADHNFLLRPNFLNGIAKLEQYNFTYDILVFPHQLGAVLEFVQAFPNIKFVIDHIAKPYIKDGYYDGWALLMKEIASHPNVYCKLSGMITEADYKSWTYNQLLPYMNLVLDAFGTDRILFGSDWPVCLVAGNYEKVKKITTDFIAQLTIEEQQAIMGLNAVKFYNL</sequence>
<dbReference type="InterPro" id="IPR032466">
    <property type="entry name" value="Metal_Hydrolase"/>
</dbReference>
<dbReference type="STRING" id="1790137.AXE80_06970"/>
<accession>A0A1B1Y5H9</accession>
<proteinExistence type="inferred from homology"/>
<dbReference type="InterPro" id="IPR006680">
    <property type="entry name" value="Amidohydro-rel"/>
</dbReference>
<dbReference type="RefSeq" id="WP_068825746.1">
    <property type="nucleotide sequence ID" value="NZ_CP014224.1"/>
</dbReference>
<gene>
    <name evidence="3" type="ORF">AXE80_06970</name>
</gene>
<dbReference type="Proteomes" id="UP000092967">
    <property type="component" value="Chromosome"/>
</dbReference>
<evidence type="ECO:0000313" key="4">
    <source>
        <dbReference type="Proteomes" id="UP000092967"/>
    </source>
</evidence>
<comment type="similarity">
    <text evidence="1">Belongs to the metallo-dependent hydrolases superfamily.</text>
</comment>
<dbReference type="PANTHER" id="PTHR43569:SF2">
    <property type="entry name" value="AMIDOHYDROLASE-RELATED DOMAIN-CONTAINING PROTEIN"/>
    <property type="match status" value="1"/>
</dbReference>
<dbReference type="SUPFAM" id="SSF51556">
    <property type="entry name" value="Metallo-dependent hydrolases"/>
    <property type="match status" value="1"/>
</dbReference>
<dbReference type="Pfam" id="PF04909">
    <property type="entry name" value="Amidohydro_2"/>
    <property type="match status" value="1"/>
</dbReference>
<dbReference type="OrthoDB" id="5450317at2"/>
<evidence type="ECO:0000256" key="1">
    <source>
        <dbReference type="ARBA" id="ARBA00038310"/>
    </source>
</evidence>
<dbReference type="InterPro" id="IPR052350">
    <property type="entry name" value="Metallo-dep_Lactonases"/>
</dbReference>